<gene>
    <name evidence="2" type="ORF">SAMN06295987_101151</name>
</gene>
<feature type="region of interest" description="Disordered" evidence="1">
    <location>
        <begin position="101"/>
        <end position="130"/>
    </location>
</feature>
<name>A0A1U6GRS9_9SPHN</name>
<evidence type="ECO:0000256" key="1">
    <source>
        <dbReference type="SAM" id="MobiDB-lite"/>
    </source>
</evidence>
<feature type="region of interest" description="Disordered" evidence="1">
    <location>
        <begin position="54"/>
        <end position="80"/>
    </location>
</feature>
<evidence type="ECO:0000313" key="2">
    <source>
        <dbReference type="EMBL" id="SLJ86243.1"/>
    </source>
</evidence>
<keyword evidence="3" id="KW-1185">Reference proteome</keyword>
<reference evidence="3" key="1">
    <citation type="submission" date="2017-02" db="EMBL/GenBank/DDBJ databases">
        <authorList>
            <person name="Varghese N."/>
            <person name="Submissions S."/>
        </authorList>
    </citation>
    <scope>NUCLEOTIDE SEQUENCE [LARGE SCALE GENOMIC DNA]</scope>
    <source>
        <strain evidence="3">SM117</strain>
    </source>
</reference>
<accession>A0A1U6GRS9</accession>
<organism evidence="2 3">
    <name type="scientific">Novosphingobium mathurense</name>
    <dbReference type="NCBI Taxonomy" id="428990"/>
    <lineage>
        <taxon>Bacteria</taxon>
        <taxon>Pseudomonadati</taxon>
        <taxon>Pseudomonadota</taxon>
        <taxon>Alphaproteobacteria</taxon>
        <taxon>Sphingomonadales</taxon>
        <taxon>Sphingomonadaceae</taxon>
        <taxon>Novosphingobium</taxon>
    </lineage>
</organism>
<feature type="compositionally biased region" description="Polar residues" evidence="1">
    <location>
        <begin position="101"/>
        <end position="113"/>
    </location>
</feature>
<dbReference type="EMBL" id="FVZE01000001">
    <property type="protein sequence ID" value="SLJ86243.1"/>
    <property type="molecule type" value="Genomic_DNA"/>
</dbReference>
<proteinExistence type="predicted"/>
<dbReference type="STRING" id="428990.SAMN06295987_101151"/>
<evidence type="ECO:0000313" key="3">
    <source>
        <dbReference type="Proteomes" id="UP000190989"/>
    </source>
</evidence>
<protein>
    <submittedName>
        <fullName evidence="2">Uncharacterized protein</fullName>
    </submittedName>
</protein>
<sequence>MIVCNGHASSCFFPLVEGGLRVEKARSRHSRDDGYDAGSRSQFRKGTAWLNERAPLASLPRRRESSLTQRLETSARPIQPAGTDCLSPRCDFPVYTQAACRTQEASEQTSESRPSPPARMRVKISPDTKKTSRILQTPVIPSNFIADQSFNTGVSRGVQNSVNDYSAVVIASRGAHVLSGNLP</sequence>
<dbReference type="Proteomes" id="UP000190989">
    <property type="component" value="Unassembled WGS sequence"/>
</dbReference>
<dbReference type="AlphaFoldDB" id="A0A1U6GRS9"/>